<dbReference type="EMBL" id="SSTD01000679">
    <property type="protein sequence ID" value="TYK30259.1"/>
    <property type="molecule type" value="Genomic_DNA"/>
</dbReference>
<organism evidence="4 5">
    <name type="scientific">Cucumis melo var. makuwa</name>
    <name type="common">Oriental melon</name>
    <dbReference type="NCBI Taxonomy" id="1194695"/>
    <lineage>
        <taxon>Eukaryota</taxon>
        <taxon>Viridiplantae</taxon>
        <taxon>Streptophyta</taxon>
        <taxon>Embryophyta</taxon>
        <taxon>Tracheophyta</taxon>
        <taxon>Spermatophyta</taxon>
        <taxon>Magnoliopsida</taxon>
        <taxon>eudicotyledons</taxon>
        <taxon>Gunneridae</taxon>
        <taxon>Pentapetalae</taxon>
        <taxon>rosids</taxon>
        <taxon>fabids</taxon>
        <taxon>Cucurbitales</taxon>
        <taxon>Cucurbitaceae</taxon>
        <taxon>Benincaseae</taxon>
        <taxon>Cucumis</taxon>
    </lineage>
</organism>
<evidence type="ECO:0000259" key="3">
    <source>
        <dbReference type="Pfam" id="PF13359"/>
    </source>
</evidence>
<proteinExistence type="predicted"/>
<dbReference type="Pfam" id="PF13359">
    <property type="entry name" value="DDE_Tnp_4"/>
    <property type="match status" value="1"/>
</dbReference>
<keyword evidence="2" id="KW-0479">Metal-binding</keyword>
<dbReference type="InterPro" id="IPR027806">
    <property type="entry name" value="HARBI1_dom"/>
</dbReference>
<dbReference type="GO" id="GO:0046872">
    <property type="term" value="F:metal ion binding"/>
    <property type="evidence" value="ECO:0007669"/>
    <property type="project" value="UniProtKB-KW"/>
</dbReference>
<dbReference type="AlphaFoldDB" id="A0A5D3E392"/>
<accession>A0A5D3E392</accession>
<comment type="cofactor">
    <cofactor evidence="1">
        <name>a divalent metal cation</name>
        <dbReference type="ChEBI" id="CHEBI:60240"/>
    </cofactor>
</comment>
<protein>
    <submittedName>
        <fullName evidence="4">Retrotransposon protein</fullName>
    </submittedName>
</protein>
<evidence type="ECO:0000256" key="1">
    <source>
        <dbReference type="ARBA" id="ARBA00001968"/>
    </source>
</evidence>
<feature type="domain" description="DDE Tnp4" evidence="3">
    <location>
        <begin position="2"/>
        <end position="47"/>
    </location>
</feature>
<evidence type="ECO:0000313" key="4">
    <source>
        <dbReference type="EMBL" id="TYK30259.1"/>
    </source>
</evidence>
<sequence length="293" mass="33295">MKHSSARNVIERTFGVLKGRWAILREKSYYPVEVQCRTIFACCLLHNLINREMTTFDIVDNIDEVDSTHVTSVADDLHYIETSNEWTRWRDDLAEEMFSKWKLRNHMASSSRLPKHNWTKEEEVGLVECLVKLVNAGGMMNKNALSQSIVVEKEVFDDWSHLAAKGFINESFLHYDELSYVFGKDPTTEGQAKSFMDVGSNDPAGYAAFVANAASDTNFQPMYSQGLNMSPNELMGTRTDRVSEGRYVLSGSKQKRGGQVVDSGDVIRTAIEYVKTQAKHVKRLFDSWRPSLS</sequence>
<evidence type="ECO:0000313" key="5">
    <source>
        <dbReference type="Proteomes" id="UP000321947"/>
    </source>
</evidence>
<name>A0A5D3E392_CUCMM</name>
<comment type="caution">
    <text evidence="4">The sequence shown here is derived from an EMBL/GenBank/DDBJ whole genome shotgun (WGS) entry which is preliminary data.</text>
</comment>
<dbReference type="PANTHER" id="PTHR46250:SF15">
    <property type="entry name" value="OS01G0523800 PROTEIN"/>
    <property type="match status" value="1"/>
</dbReference>
<dbReference type="PANTHER" id="PTHR46250">
    <property type="entry name" value="MYB/SANT-LIKE DNA-BINDING DOMAIN PROTEIN-RELATED"/>
    <property type="match status" value="1"/>
</dbReference>
<reference evidence="4 5" key="1">
    <citation type="submission" date="2019-08" db="EMBL/GenBank/DDBJ databases">
        <title>Draft genome sequences of two oriental melons (Cucumis melo L. var makuwa).</title>
        <authorList>
            <person name="Kwon S.-Y."/>
        </authorList>
    </citation>
    <scope>NUCLEOTIDE SEQUENCE [LARGE SCALE GENOMIC DNA]</scope>
    <source>
        <strain evidence="5">cv. Chang Bougi</strain>
        <tissue evidence="4">Leaf</tissue>
    </source>
</reference>
<dbReference type="Proteomes" id="UP000321947">
    <property type="component" value="Unassembled WGS sequence"/>
</dbReference>
<evidence type="ECO:0000256" key="2">
    <source>
        <dbReference type="ARBA" id="ARBA00022723"/>
    </source>
</evidence>
<gene>
    <name evidence="4" type="ORF">E5676_scaffold344G00110</name>
</gene>